<keyword evidence="3" id="KW-1185">Reference proteome</keyword>
<evidence type="ECO:0000313" key="3">
    <source>
        <dbReference type="Proteomes" id="UP001107558"/>
    </source>
</evidence>
<keyword evidence="1" id="KW-1133">Transmembrane helix</keyword>
<evidence type="ECO:0000256" key="1">
    <source>
        <dbReference type="SAM" id="Phobius"/>
    </source>
</evidence>
<reference evidence="2" key="1">
    <citation type="submission" date="2021-03" db="EMBL/GenBank/DDBJ databases">
        <title>Chromosome level genome of the anhydrobiotic midge Polypedilum vanderplanki.</title>
        <authorList>
            <person name="Yoshida Y."/>
            <person name="Kikawada T."/>
            <person name="Gusev O."/>
        </authorList>
    </citation>
    <scope>NUCLEOTIDE SEQUENCE</scope>
    <source>
        <strain evidence="2">NIAS01</strain>
        <tissue evidence="2">Whole body or cell culture</tissue>
    </source>
</reference>
<gene>
    <name evidence="2" type="ORF">PVAND_014644</name>
</gene>
<accession>A0A9J6B9Z4</accession>
<organism evidence="2 3">
    <name type="scientific">Polypedilum vanderplanki</name>
    <name type="common">Sleeping chironomid midge</name>
    <dbReference type="NCBI Taxonomy" id="319348"/>
    <lineage>
        <taxon>Eukaryota</taxon>
        <taxon>Metazoa</taxon>
        <taxon>Ecdysozoa</taxon>
        <taxon>Arthropoda</taxon>
        <taxon>Hexapoda</taxon>
        <taxon>Insecta</taxon>
        <taxon>Pterygota</taxon>
        <taxon>Neoptera</taxon>
        <taxon>Endopterygota</taxon>
        <taxon>Diptera</taxon>
        <taxon>Nematocera</taxon>
        <taxon>Chironomoidea</taxon>
        <taxon>Chironomidae</taxon>
        <taxon>Chironominae</taxon>
        <taxon>Polypedilum</taxon>
        <taxon>Polypedilum</taxon>
    </lineage>
</organism>
<feature type="transmembrane region" description="Helical" evidence="1">
    <location>
        <begin position="144"/>
        <end position="164"/>
    </location>
</feature>
<dbReference type="AlphaFoldDB" id="A0A9J6B9Z4"/>
<comment type="caution">
    <text evidence="2">The sequence shown here is derived from an EMBL/GenBank/DDBJ whole genome shotgun (WGS) entry which is preliminary data.</text>
</comment>
<protein>
    <submittedName>
        <fullName evidence="2">Uncharacterized protein</fullName>
    </submittedName>
</protein>
<keyword evidence="1" id="KW-0472">Membrane</keyword>
<name>A0A9J6B9Z4_POLVA</name>
<proteinExistence type="predicted"/>
<dbReference type="Proteomes" id="UP001107558">
    <property type="component" value="Chromosome 4"/>
</dbReference>
<dbReference type="EMBL" id="JADBJN010000004">
    <property type="protein sequence ID" value="KAG5666628.1"/>
    <property type="molecule type" value="Genomic_DNA"/>
</dbReference>
<keyword evidence="1" id="KW-0812">Transmembrane</keyword>
<evidence type="ECO:0000313" key="2">
    <source>
        <dbReference type="EMBL" id="KAG5666628.1"/>
    </source>
</evidence>
<sequence length="187" mass="22168">MLDKNFTFYALDTFTGVISSPRVKERTTFLNIQNFHKFPFENLTSMDKVALLATEDHVAYWNKIGQSEHFFSVCPEVYKTVNLAIYFNKNSSMKFTSDDLVMQLIDFGFIEIFRKTTIDYSYLRQKNKENQPKKLKVEQFVGCFYLSAFGLFYSCTVFVYEILYEKLFKKLFGKIFKASKNFKIRNF</sequence>